<evidence type="ECO:0000256" key="1">
    <source>
        <dbReference type="SAM" id="MobiDB-lite"/>
    </source>
</evidence>
<dbReference type="Gene3D" id="1.10.3210.10">
    <property type="entry name" value="Hypothetical protein af1432"/>
    <property type="match status" value="2"/>
</dbReference>
<comment type="caution">
    <text evidence="3">The sequence shown here is derived from an EMBL/GenBank/DDBJ whole genome shotgun (WGS) entry which is preliminary data.</text>
</comment>
<dbReference type="PANTHER" id="PTHR43155:SF2">
    <property type="entry name" value="CYCLIC DI-GMP PHOSPHODIESTERASE PA4108"/>
    <property type="match status" value="1"/>
</dbReference>
<dbReference type="InterPro" id="IPR037522">
    <property type="entry name" value="HD_GYP_dom"/>
</dbReference>
<dbReference type="Pfam" id="PF01590">
    <property type="entry name" value="GAF"/>
    <property type="match status" value="1"/>
</dbReference>
<dbReference type="PROSITE" id="PS51832">
    <property type="entry name" value="HD_GYP"/>
    <property type="match status" value="1"/>
</dbReference>
<dbReference type="SMART" id="SM00065">
    <property type="entry name" value="GAF"/>
    <property type="match status" value="1"/>
</dbReference>
<accession>A0ABW7CBI0</accession>
<evidence type="ECO:0000313" key="3">
    <source>
        <dbReference type="EMBL" id="MFG3817353.1"/>
    </source>
</evidence>
<dbReference type="PANTHER" id="PTHR43155">
    <property type="entry name" value="CYCLIC DI-GMP PHOSPHODIESTERASE PA4108-RELATED"/>
    <property type="match status" value="1"/>
</dbReference>
<gene>
    <name evidence="3" type="ORF">VPK24_06855</name>
</gene>
<proteinExistence type="predicted"/>
<name>A0ABW7CBI0_9CYAN</name>
<protein>
    <submittedName>
        <fullName evidence="3">HD domain-containing phosphohydrolase</fullName>
    </submittedName>
</protein>
<organism evidence="3 4">
    <name type="scientific">Limnothrix redekei LRLZ20PSL1</name>
    <dbReference type="NCBI Taxonomy" id="3112953"/>
    <lineage>
        <taxon>Bacteria</taxon>
        <taxon>Bacillati</taxon>
        <taxon>Cyanobacteriota</taxon>
        <taxon>Cyanophyceae</taxon>
        <taxon>Pseudanabaenales</taxon>
        <taxon>Pseudanabaenaceae</taxon>
        <taxon>Limnothrix</taxon>
    </lineage>
</organism>
<dbReference type="SUPFAM" id="SSF109604">
    <property type="entry name" value="HD-domain/PDEase-like"/>
    <property type="match status" value="2"/>
</dbReference>
<reference evidence="4" key="1">
    <citation type="journal article" date="2024" name="Algal Res.">
        <title>Biochemical, toxicological and genomic investigation of a high-biomass producing Limnothrix strain isolated from Italian shallow drinking water reservoir.</title>
        <authorList>
            <person name="Simonazzi M."/>
            <person name="Shishido T.K."/>
            <person name="Delbaje E."/>
            <person name="Wahlsten M."/>
            <person name="Fewer D.P."/>
            <person name="Sivonen K."/>
            <person name="Pezzolesi L."/>
            <person name="Pistocchi R."/>
        </authorList>
    </citation>
    <scope>NUCLEOTIDE SEQUENCE [LARGE SCALE GENOMIC DNA]</scope>
    <source>
        <strain evidence="4">LRLZ20PSL1</strain>
    </source>
</reference>
<evidence type="ECO:0000259" key="2">
    <source>
        <dbReference type="PROSITE" id="PS51832"/>
    </source>
</evidence>
<keyword evidence="4" id="KW-1185">Reference proteome</keyword>
<dbReference type="SMART" id="SM00471">
    <property type="entry name" value="HDc"/>
    <property type="match status" value="1"/>
</dbReference>
<dbReference type="Gene3D" id="3.30.450.40">
    <property type="match status" value="1"/>
</dbReference>
<evidence type="ECO:0000313" key="4">
    <source>
        <dbReference type="Proteomes" id="UP001604335"/>
    </source>
</evidence>
<feature type="compositionally biased region" description="Low complexity" evidence="1">
    <location>
        <begin position="346"/>
        <end position="368"/>
    </location>
</feature>
<dbReference type="Pfam" id="PF13487">
    <property type="entry name" value="HD_5"/>
    <property type="match status" value="1"/>
</dbReference>
<dbReference type="InterPro" id="IPR029016">
    <property type="entry name" value="GAF-like_dom_sf"/>
</dbReference>
<feature type="domain" description="HD-GYP" evidence="2">
    <location>
        <begin position="395"/>
        <end position="596"/>
    </location>
</feature>
<dbReference type="InterPro" id="IPR003607">
    <property type="entry name" value="HD/PDEase_dom"/>
</dbReference>
<dbReference type="EMBL" id="JAZAQF010000035">
    <property type="protein sequence ID" value="MFG3817353.1"/>
    <property type="molecule type" value="Genomic_DNA"/>
</dbReference>
<dbReference type="CDD" id="cd00077">
    <property type="entry name" value="HDc"/>
    <property type="match status" value="2"/>
</dbReference>
<sequence length="611" mass="67700">MLSSESVNSVSIWGERDFLQEAASQASLVEELLAIATALSAVSDLDELLALILTTCRELTWSDAGSVYLIDRSDDTPKLIFKVAQNASQPNASFREFAMPLARRSLAGYVALTGKSLSIPDAYCLPAGVPYQFNHNFDSGFSYRTRSVIVVPMQNLNGETIGVLQLINRKTDPRVIVDPWNAMEVTRPYTEWEERVVQALASLAAISIERSNLQESIEALFEGFVRAAVQAIESRDPCTSGHSERVATLAVRLCEVVNEIHTGPLAATYFTPRQIQEIRYASLLHDFGKVCVPEAVLVKQKKLYPDQLEVIRHRFALARRTLELDCLQVKYRYWVEHPELLTAYQSRSSAPESSNGASSSGASKLAESNGHELAAAKATQTMAPHNPHTTIANAVAVNPLDRLDSELTAALDELDQYWTLLLEANEPQVLEAEPLAQLQELASYTYRDVDGQQKPLVTAAEIEQLTVPRGTLTSAERSAIQSHVTHTYQFLNRIPWTSYLRQVPEIAYGHHEKLDGSGYPRGLQAGEIPIQTRIMSIADVYDALTAADRPYKRAISTSSALTILRQEAQINRLDSVLVSLFEEKAVYQAIGHALDHQLLRPQSALDGPFWS</sequence>
<dbReference type="InterPro" id="IPR003018">
    <property type="entry name" value="GAF"/>
</dbReference>
<feature type="region of interest" description="Disordered" evidence="1">
    <location>
        <begin position="345"/>
        <end position="369"/>
    </location>
</feature>
<dbReference type="Proteomes" id="UP001604335">
    <property type="component" value="Unassembled WGS sequence"/>
</dbReference>
<dbReference type="SUPFAM" id="SSF55781">
    <property type="entry name" value="GAF domain-like"/>
    <property type="match status" value="1"/>
</dbReference>